<feature type="transmembrane region" description="Helical" evidence="1">
    <location>
        <begin position="64"/>
        <end position="87"/>
    </location>
</feature>
<dbReference type="Pfam" id="PF03703">
    <property type="entry name" value="bPH_2"/>
    <property type="match status" value="1"/>
</dbReference>
<dbReference type="Proteomes" id="UP000476411">
    <property type="component" value="Chromosome"/>
</dbReference>
<dbReference type="AlphaFoldDB" id="A0A6B9ZGH4"/>
<evidence type="ECO:0000256" key="1">
    <source>
        <dbReference type="SAM" id="Phobius"/>
    </source>
</evidence>
<dbReference type="InterPro" id="IPR005182">
    <property type="entry name" value="YdbS-like_PH"/>
</dbReference>
<keyword evidence="1" id="KW-0812">Transmembrane</keyword>
<dbReference type="KEGG" id="chih:GWR21_18575"/>
<protein>
    <submittedName>
        <fullName evidence="3">PH domain-containing protein</fullName>
    </submittedName>
</protein>
<proteinExistence type="predicted"/>
<reference evidence="3 4" key="1">
    <citation type="submission" date="2020-01" db="EMBL/GenBank/DDBJ databases">
        <title>Complete genome sequence of Chitinophaga sp. H33E-04 isolated from quinoa roots.</title>
        <authorList>
            <person name="Weon H.-Y."/>
            <person name="Lee S.A."/>
        </authorList>
    </citation>
    <scope>NUCLEOTIDE SEQUENCE [LARGE SCALE GENOMIC DNA]</scope>
    <source>
        <strain evidence="3 4">H33E-04</strain>
    </source>
</reference>
<organism evidence="3 4">
    <name type="scientific">Chitinophaga agri</name>
    <dbReference type="NCBI Taxonomy" id="2703787"/>
    <lineage>
        <taxon>Bacteria</taxon>
        <taxon>Pseudomonadati</taxon>
        <taxon>Bacteroidota</taxon>
        <taxon>Chitinophagia</taxon>
        <taxon>Chitinophagales</taxon>
        <taxon>Chitinophagaceae</taxon>
        <taxon>Chitinophaga</taxon>
    </lineage>
</organism>
<feature type="transmembrane region" description="Helical" evidence="1">
    <location>
        <begin position="37"/>
        <end position="58"/>
    </location>
</feature>
<dbReference type="RefSeq" id="WP_162333197.1">
    <property type="nucleotide sequence ID" value="NZ_CP048113.1"/>
</dbReference>
<keyword evidence="4" id="KW-1185">Reference proteome</keyword>
<name>A0A6B9ZGH4_9BACT</name>
<gene>
    <name evidence="3" type="ORF">GWR21_18575</name>
</gene>
<feature type="domain" description="YdbS-like PH" evidence="2">
    <location>
        <begin position="95"/>
        <end position="138"/>
    </location>
</feature>
<dbReference type="EMBL" id="CP048113">
    <property type="protein sequence ID" value="QHS61528.1"/>
    <property type="molecule type" value="Genomic_DNA"/>
</dbReference>
<keyword evidence="1" id="KW-1133">Transmembrane helix</keyword>
<evidence type="ECO:0000259" key="2">
    <source>
        <dbReference type="Pfam" id="PF03703"/>
    </source>
</evidence>
<evidence type="ECO:0000313" key="4">
    <source>
        <dbReference type="Proteomes" id="UP000476411"/>
    </source>
</evidence>
<accession>A0A6B9ZGH4</accession>
<sequence length="183" mass="20621">MTTYDIEMDLRPNLTANERFVWVGKPKTGIMLRSSDAFLIPFSIFWAGFAIFWEATAVGTGAPFFFKLSGLPFVCVGLYITIGRFFIDAKKRGNTLYGITNDRIIIKSGIFSQEVKSLNIRSISDISFNQKKDNSGTIMLGPTDARLNMMQGIDWPGVKQQNSLEFIDDVKTVYDKIIALQRP</sequence>
<keyword evidence="1" id="KW-0472">Membrane</keyword>
<evidence type="ECO:0000313" key="3">
    <source>
        <dbReference type="EMBL" id="QHS61528.1"/>
    </source>
</evidence>